<feature type="region of interest" description="Disordered" evidence="3">
    <location>
        <begin position="733"/>
        <end position="786"/>
    </location>
</feature>
<feature type="region of interest" description="Disordered" evidence="3">
    <location>
        <begin position="185"/>
        <end position="214"/>
    </location>
</feature>
<dbReference type="Pfam" id="PF01142">
    <property type="entry name" value="TruD"/>
    <property type="match status" value="1"/>
</dbReference>
<evidence type="ECO:0000256" key="3">
    <source>
        <dbReference type="SAM" id="MobiDB-lite"/>
    </source>
</evidence>
<dbReference type="InParanoid" id="A0A2T3AFA8"/>
<feature type="compositionally biased region" description="Polar residues" evidence="3">
    <location>
        <begin position="637"/>
        <end position="654"/>
    </location>
</feature>
<dbReference type="InterPro" id="IPR042214">
    <property type="entry name" value="TruD_catalytic"/>
</dbReference>
<dbReference type="OrthoDB" id="447290at2759"/>
<dbReference type="EMBL" id="KZ678398">
    <property type="protein sequence ID" value="PSR94452.1"/>
    <property type="molecule type" value="Genomic_DNA"/>
</dbReference>
<dbReference type="SUPFAM" id="SSF55120">
    <property type="entry name" value="Pseudouridine synthase"/>
    <property type="match status" value="1"/>
</dbReference>
<evidence type="ECO:0000256" key="1">
    <source>
        <dbReference type="ARBA" id="ARBA00007953"/>
    </source>
</evidence>
<dbReference type="NCBIfam" id="TIGR00094">
    <property type="entry name" value="tRNA_TruD_broad"/>
    <property type="match status" value="1"/>
</dbReference>
<dbReference type="PROSITE" id="PS50984">
    <property type="entry name" value="TRUD"/>
    <property type="match status" value="1"/>
</dbReference>
<dbReference type="STRING" id="2025994.A0A2T3AFA8"/>
<dbReference type="PANTHER" id="PTHR13326">
    <property type="entry name" value="TRNA PSEUDOURIDINE SYNTHASE D"/>
    <property type="match status" value="1"/>
</dbReference>
<accession>A0A2T3AFA8</accession>
<feature type="domain" description="TRUD" evidence="4">
    <location>
        <begin position="347"/>
        <end position="588"/>
    </location>
</feature>
<feature type="region of interest" description="Disordered" evidence="3">
    <location>
        <begin position="76"/>
        <end position="108"/>
    </location>
</feature>
<dbReference type="InterPro" id="IPR001656">
    <property type="entry name" value="PsdUridine_synth_TruD"/>
</dbReference>
<sequence>MASPHANASSNQPANFLPSVRAASEKKLGMLHHISPANHGWHGDVRKRLVPYTDFLVNEIRKDGQVLHLEDYNAIRQPTNEPPSNQSTSAPSQESEPAVPTVSAEDEKSLQDLLGQDTTAQLKDLLQRIIASGMTRLEPKANRIKFPPMERETRGKAHHQIRRIFQSRIQTETDSDGIIVAVPAHPHSVRQPRAKGGGGGGGRNSRNNQQPSFKKLGGDYLHFTLYKENKDTMEAVNHIARMTKTRSAGFGFAGTKDRRAATVQRVSAFRIPHETLDSINAQVPGLKMGDYKYSKYPIQLGDHGGNEFNITIKNVEVSHGADYSLERRVQITKQAVETAVNEMVKYGFINYFGLQRFGTHALGTHELGKMILNERFSDVIDGILHVDDEFKAQVTAGSVQETPANRDELNRVRAMVHFREGDTSAALRVLPKRFSAESSIIQHLDKQPRDFQGALRTVSRGMRSLYLHAYQSFVWNHAASYRWAKYGSKVIAGDLVLIHADNGDAEEESEFQRARALSAEEADSGKYTIFDVVLPGPGFDVLYPANDVGDFYVEFMARPENGQLDPHRMRRSKKDFTVSGNYRFVVSRLKGEPKWEVRTYVDDNDQMVPTDLDLIEIRKAAAAAAAAADEQAAKTGASAQAIENGNSDSNSSAVQAKGRRLEDDAEAKPRTGGGWTQASENGNFKRVKLMEAESRPDTPESVDTRDPHGGGAPLWTDCDKPIRNPVVTALASATAADTDNSSSDDESKETQTLVENAPANVSAIPDVNTAPSKEAAQTEPKASPMQEVVRPARDAFHAFGQPDLSGHKEEEIQIAVVLRFSLGTSSYATVVLRELMAEIVPEEPGSPLYPQ</sequence>
<comment type="similarity">
    <text evidence="1">Belongs to the pseudouridine synthase TruD family.</text>
</comment>
<evidence type="ECO:0000313" key="5">
    <source>
        <dbReference type="EMBL" id="PSR94452.1"/>
    </source>
</evidence>
<keyword evidence="6" id="KW-1185">Reference proteome</keyword>
<dbReference type="AlphaFoldDB" id="A0A2T3AFA8"/>
<reference evidence="5 6" key="1">
    <citation type="journal article" date="2018" name="Mycol. Prog.">
        <title>Coniella lustricola, a new species from submerged detritus.</title>
        <authorList>
            <person name="Raudabaugh D.B."/>
            <person name="Iturriaga T."/>
            <person name="Carver A."/>
            <person name="Mondo S."/>
            <person name="Pangilinan J."/>
            <person name="Lipzen A."/>
            <person name="He G."/>
            <person name="Amirebrahimi M."/>
            <person name="Grigoriev I.V."/>
            <person name="Miller A.N."/>
        </authorList>
    </citation>
    <scope>NUCLEOTIDE SEQUENCE [LARGE SCALE GENOMIC DNA]</scope>
    <source>
        <strain evidence="5 6">B22-T-1</strain>
    </source>
</reference>
<dbReference type="Proteomes" id="UP000241462">
    <property type="component" value="Unassembled WGS sequence"/>
</dbReference>
<evidence type="ECO:0000313" key="6">
    <source>
        <dbReference type="Proteomes" id="UP000241462"/>
    </source>
</evidence>
<feature type="compositionally biased region" description="Basic and acidic residues" evidence="3">
    <location>
        <begin position="659"/>
        <end position="669"/>
    </location>
</feature>
<dbReference type="CDD" id="cd02576">
    <property type="entry name" value="PseudoU_synth_ScPUS7"/>
    <property type="match status" value="1"/>
</dbReference>
<proteinExistence type="inferred from homology"/>
<feature type="compositionally biased region" description="Basic and acidic residues" evidence="3">
    <location>
        <begin position="688"/>
        <end position="708"/>
    </location>
</feature>
<organism evidence="5 6">
    <name type="scientific">Coniella lustricola</name>
    <dbReference type="NCBI Taxonomy" id="2025994"/>
    <lineage>
        <taxon>Eukaryota</taxon>
        <taxon>Fungi</taxon>
        <taxon>Dikarya</taxon>
        <taxon>Ascomycota</taxon>
        <taxon>Pezizomycotina</taxon>
        <taxon>Sordariomycetes</taxon>
        <taxon>Sordariomycetidae</taxon>
        <taxon>Diaporthales</taxon>
        <taxon>Schizoparmaceae</taxon>
        <taxon>Coniella</taxon>
    </lineage>
</organism>
<gene>
    <name evidence="5" type="ORF">BD289DRAFT_459332</name>
</gene>
<keyword evidence="2" id="KW-0413">Isomerase</keyword>
<evidence type="ECO:0000256" key="2">
    <source>
        <dbReference type="ARBA" id="ARBA00023235"/>
    </source>
</evidence>
<evidence type="ECO:0000259" key="4">
    <source>
        <dbReference type="PROSITE" id="PS50984"/>
    </source>
</evidence>
<name>A0A2T3AFA8_9PEZI</name>
<dbReference type="GO" id="GO:0003723">
    <property type="term" value="F:RNA binding"/>
    <property type="evidence" value="ECO:0007669"/>
    <property type="project" value="InterPro"/>
</dbReference>
<dbReference type="Gene3D" id="3.30.2350.20">
    <property type="entry name" value="TruD, catalytic domain"/>
    <property type="match status" value="3"/>
</dbReference>
<dbReference type="GO" id="GO:0001522">
    <property type="term" value="P:pseudouridine synthesis"/>
    <property type="evidence" value="ECO:0007669"/>
    <property type="project" value="InterPro"/>
</dbReference>
<dbReference type="PIRSF" id="PIRSF037016">
    <property type="entry name" value="Pseudouridin_synth_euk_prd"/>
    <property type="match status" value="1"/>
</dbReference>
<feature type="compositionally biased region" description="Polar residues" evidence="3">
    <location>
        <begin position="76"/>
        <end position="95"/>
    </location>
</feature>
<protein>
    <submittedName>
        <fullName evidence="5">Pseudouridine synthase</fullName>
    </submittedName>
</protein>
<dbReference type="FunCoup" id="A0A2T3AFA8">
    <property type="interactions" value="1116"/>
</dbReference>
<dbReference type="InterPro" id="IPR020103">
    <property type="entry name" value="PsdUridine_synth_cat_dom_sf"/>
</dbReference>
<dbReference type="GO" id="GO:0009982">
    <property type="term" value="F:pseudouridine synthase activity"/>
    <property type="evidence" value="ECO:0007669"/>
    <property type="project" value="InterPro"/>
</dbReference>
<feature type="region of interest" description="Disordered" evidence="3">
    <location>
        <begin position="637"/>
        <end position="720"/>
    </location>
</feature>
<dbReference type="PANTHER" id="PTHR13326:SF21">
    <property type="entry name" value="PSEUDOURIDYLATE SYNTHASE PUS7L"/>
    <property type="match status" value="1"/>
</dbReference>
<dbReference type="GO" id="GO:0005634">
    <property type="term" value="C:nucleus"/>
    <property type="evidence" value="ECO:0007669"/>
    <property type="project" value="TreeGrafter"/>
</dbReference>
<dbReference type="InterPro" id="IPR011760">
    <property type="entry name" value="PsdUridine_synth_TruD_insert"/>
</dbReference>